<dbReference type="Proteomes" id="UP000719412">
    <property type="component" value="Unassembled WGS sequence"/>
</dbReference>
<dbReference type="InterPro" id="IPR004875">
    <property type="entry name" value="DDE_SF_endonuclease_dom"/>
</dbReference>
<organism evidence="4 5">
    <name type="scientific">Tenebrio molitor</name>
    <name type="common">Yellow mealworm beetle</name>
    <dbReference type="NCBI Taxonomy" id="7067"/>
    <lineage>
        <taxon>Eukaryota</taxon>
        <taxon>Metazoa</taxon>
        <taxon>Ecdysozoa</taxon>
        <taxon>Arthropoda</taxon>
        <taxon>Hexapoda</taxon>
        <taxon>Insecta</taxon>
        <taxon>Pterygota</taxon>
        <taxon>Neoptera</taxon>
        <taxon>Endopterygota</taxon>
        <taxon>Coleoptera</taxon>
        <taxon>Polyphaga</taxon>
        <taxon>Cucujiformia</taxon>
        <taxon>Tenebrionidae</taxon>
        <taxon>Tenebrio</taxon>
    </lineage>
</organism>
<evidence type="ECO:0000259" key="2">
    <source>
        <dbReference type="Pfam" id="PF03184"/>
    </source>
</evidence>
<feature type="region of interest" description="Disordered" evidence="1">
    <location>
        <begin position="851"/>
        <end position="897"/>
    </location>
</feature>
<dbReference type="Gene3D" id="3.30.420.10">
    <property type="entry name" value="Ribonuclease H-like superfamily/Ribonuclease H"/>
    <property type="match status" value="4"/>
</dbReference>
<feature type="compositionally biased region" description="Polar residues" evidence="1">
    <location>
        <begin position="851"/>
        <end position="861"/>
    </location>
</feature>
<keyword evidence="5" id="KW-1185">Reference proteome</keyword>
<evidence type="ECO:0000259" key="3">
    <source>
        <dbReference type="Pfam" id="PF13358"/>
    </source>
</evidence>
<feature type="domain" description="Tc1-like transposase DDE" evidence="3">
    <location>
        <begin position="407"/>
        <end position="556"/>
    </location>
</feature>
<proteinExistence type="predicted"/>
<reference evidence="4" key="1">
    <citation type="journal article" date="2020" name="J Insects Food Feed">
        <title>The yellow mealworm (Tenebrio molitor) genome: a resource for the emerging insects as food and feed industry.</title>
        <authorList>
            <person name="Eriksson T."/>
            <person name="Andere A."/>
            <person name="Kelstrup H."/>
            <person name="Emery V."/>
            <person name="Picard C."/>
        </authorList>
    </citation>
    <scope>NUCLEOTIDE SEQUENCE</scope>
    <source>
        <strain evidence="4">Stoneville</strain>
        <tissue evidence="4">Whole head</tissue>
    </source>
</reference>
<accession>A0A8J6LA15</accession>
<feature type="region of interest" description="Disordered" evidence="1">
    <location>
        <begin position="914"/>
        <end position="991"/>
    </location>
</feature>
<dbReference type="InterPro" id="IPR038717">
    <property type="entry name" value="Tc1-like_DDE_dom"/>
</dbReference>
<evidence type="ECO:0000256" key="1">
    <source>
        <dbReference type="SAM" id="MobiDB-lite"/>
    </source>
</evidence>
<evidence type="ECO:0000313" key="5">
    <source>
        <dbReference type="Proteomes" id="UP000719412"/>
    </source>
</evidence>
<dbReference type="Pfam" id="PF13358">
    <property type="entry name" value="DDE_3"/>
    <property type="match status" value="2"/>
</dbReference>
<evidence type="ECO:0008006" key="6">
    <source>
        <dbReference type="Google" id="ProtNLM"/>
    </source>
</evidence>
<feature type="domain" description="DDE-1" evidence="2">
    <location>
        <begin position="1257"/>
        <end position="1389"/>
    </location>
</feature>
<evidence type="ECO:0000313" key="4">
    <source>
        <dbReference type="EMBL" id="KAH0812602.1"/>
    </source>
</evidence>
<dbReference type="GO" id="GO:0003676">
    <property type="term" value="F:nucleic acid binding"/>
    <property type="evidence" value="ECO:0007669"/>
    <property type="project" value="InterPro"/>
</dbReference>
<comment type="caution">
    <text evidence="4">The sequence shown here is derived from an EMBL/GenBank/DDBJ whole genome shotgun (WGS) entry which is preliminary data.</text>
</comment>
<feature type="domain" description="Tc1-like transposase DDE" evidence="3">
    <location>
        <begin position="49"/>
        <end position="201"/>
    </location>
</feature>
<dbReference type="PANTHER" id="PTHR47326">
    <property type="entry name" value="TRANSPOSABLE ELEMENT TC3 TRANSPOSASE-LIKE PROTEIN"/>
    <property type="match status" value="1"/>
</dbReference>
<feature type="compositionally biased region" description="Basic residues" evidence="1">
    <location>
        <begin position="880"/>
        <end position="893"/>
    </location>
</feature>
<feature type="compositionally biased region" description="Basic and acidic residues" evidence="1">
    <location>
        <begin position="949"/>
        <end position="959"/>
    </location>
</feature>
<dbReference type="Pfam" id="PF03184">
    <property type="entry name" value="DDE_1"/>
    <property type="match status" value="1"/>
</dbReference>
<gene>
    <name evidence="4" type="ORF">GEV33_010189</name>
</gene>
<feature type="compositionally biased region" description="Basic and acidic residues" evidence="1">
    <location>
        <begin position="966"/>
        <end position="975"/>
    </location>
</feature>
<dbReference type="PANTHER" id="PTHR47326:SF1">
    <property type="entry name" value="HTH PSQ-TYPE DOMAIN-CONTAINING PROTEIN"/>
    <property type="match status" value="1"/>
</dbReference>
<reference evidence="4" key="2">
    <citation type="submission" date="2021-08" db="EMBL/GenBank/DDBJ databases">
        <authorList>
            <person name="Eriksson T."/>
        </authorList>
    </citation>
    <scope>NUCLEOTIDE SEQUENCE</scope>
    <source>
        <strain evidence="4">Stoneville</strain>
        <tissue evidence="4">Whole head</tissue>
    </source>
</reference>
<sequence length="1409" mass="161416">MPTIYRRIRSWGLHSYRPHLVLPLTREHRRQRLDWCRERTNWDREWNVVVFSDESRFCLGMHDGRQRVRRLRGERRNPAYSVERHVARTVGVMVWGAICYGSKSPLIFIQGSMNARRYVQEVLQLVLVPYVQDIPNGLYQQDNARPHIARVSLEYLEHANVNFLPWPPRSPDLSHIEHVWDMIGQRLKNLARRPQTIQQLRYEIQVIWDALPQEEIDNLIRSMPRRVAECVNWQGDIHNNIYTPMGTLPDGTRTRADLAVVAERVLILPSTTLPSAPDRHTHTSMAGRRFLPLKKSSSFEYYDMLIVYGACGESAYAAVEACAARFPANVFLRLVNRARNTENLVPQTKGVGGVTQEARTPQNDEAVLQAFEEDGTLSIRSVAIHRRNQRNFAQLHRDWTPEQWSNVLFTDESRFCLDHNDGRIRVWKRPGERYIDSTVQEIVAFGGGSIMVWGAITLTGRTELVVLRGGSLTAVRYLRDIVESHVIPFAENMGRDFILQQDNARPHIAGIVRNCFNDHNIEVMEWPANSPDLNPIEHLWDTLNKRIREHQPIRNLQYVEELLLQEWELLPQEAISNLIRSMPRRCAELIRVRGATINFSNGEVVARSRPPPPFCTERRSFSGFYREGGMRRRCVTTPQNPKDNHFSSVIHFPQPPACSRRTIQPEKSWHVFLGPGLLQYPKKLRRAISNRRRGMLTRGVSLLHDNVRSHIAPVSLELLTSFGWDIVTQPPYSPDLAPSDYHLFTKLKEFLGEKRFSNNQEVEEVAERAGGGVFCVVGWKKLMQTAEWSDSAGLKTSIENLSSLIFVKMLSKQESCLNGLSDPDFRYRPRQFSERRGKYIKVEQTPCWRFPTSSGSGQRVTTDPGVLANPWRRTEAAGKPSKRNSNRTSRRIKASFTSVIDPTRQRIIFATLLGRRHPQGSHQRTGPHTGLSLAEEPESRSNSYLARKGRGEEGPRGLSEDTDGVIDQRRKKESEDLPPAHSSRDSLWISSPRPGETKIKHHYYYICVSVQHLVCEASFLPSTVLLSRRKLGMMPRKYTKKTERSRKTKEQIKFVVTCVLKDGMKIRRVADDLGFSFSSLQRHVKKAKSLPVEEQDNYEYEANSSSRQVFNAEREKLLCEYLQTCSKMHYGLDTKQTRVFAYEFAKRLGIAYPREWDEHKSAGRDWLLGFMDRNKDLSLRQPEATSLGRLTSFNKHNVGMFFENLKFILDKHKFSAENIFNLDETGCTTVHKPSRVIAMKGQKQVGQVTSGERGKLITVCCFINAAGDTLPPAIVFPLKRFKVHMLMNAPENTLGLACSSGWMTKENFVLVMEHFIKYSGATRKNPCLLLLDNHESHVNLDVVSLAKSNGVHLLTLPPHCSHRLQPLDVSVYGPFKAYYSGAASAWMTSNPGKTLTIYHLPELIKTAFD</sequence>
<protein>
    <recommendedName>
        <fullName evidence="6">Transposase</fullName>
    </recommendedName>
</protein>
<dbReference type="EMBL" id="JABDTM020025917">
    <property type="protein sequence ID" value="KAH0812602.1"/>
    <property type="molecule type" value="Genomic_DNA"/>
</dbReference>
<name>A0A8J6LA15_TENMO</name>
<dbReference type="InterPro" id="IPR036397">
    <property type="entry name" value="RNaseH_sf"/>
</dbReference>